<dbReference type="OrthoDB" id="9808254at2"/>
<keyword evidence="1" id="KW-0732">Signal</keyword>
<proteinExistence type="predicted"/>
<feature type="chain" id="PRO_5005810084" evidence="1">
    <location>
        <begin position="20"/>
        <end position="229"/>
    </location>
</feature>
<name>A0A0M7BEM3_9RHOB</name>
<protein>
    <submittedName>
        <fullName evidence="2">Putative secreted protein</fullName>
    </submittedName>
</protein>
<evidence type="ECO:0000256" key="1">
    <source>
        <dbReference type="SAM" id="SignalP"/>
    </source>
</evidence>
<dbReference type="RefSeq" id="WP_055664555.1">
    <property type="nucleotide sequence ID" value="NZ_CYPR01000217.1"/>
</dbReference>
<gene>
    <name evidence="2" type="ORF">JSE7799_03262</name>
</gene>
<dbReference type="STRING" id="313367.JSE7799_03262"/>
<dbReference type="InterPro" id="IPR010634">
    <property type="entry name" value="DUF1223"/>
</dbReference>
<evidence type="ECO:0000313" key="2">
    <source>
        <dbReference type="EMBL" id="CUH40528.1"/>
    </source>
</evidence>
<dbReference type="AlphaFoldDB" id="A0A0M7BEM3"/>
<dbReference type="PANTHER" id="PTHR36057">
    <property type="match status" value="1"/>
</dbReference>
<evidence type="ECO:0000313" key="3">
    <source>
        <dbReference type="Proteomes" id="UP000049455"/>
    </source>
</evidence>
<sequence length="229" mass="24239">MRSALTSLLFACAALPAAADPVVVELFTAQGCSSCPPADALLSEIAADEDVIALSLHVDYWDWIGWRDTFAKPAFTERQYAYAAGDGTSVVYTPQFVVGGSDVIAGPSGIELAKVLDAHGSVTDDVLRIASSPEGREVMAMPMKNVEAAELVLVTYLPQAQVRVLHGENAGRVMDYHNIVHGWDVLAPWSGANVTVPLPDAPKGMRQVVLAQSLEDGRPGAILGAVRAD</sequence>
<dbReference type="EMBL" id="CYPR01000217">
    <property type="protein sequence ID" value="CUH40528.1"/>
    <property type="molecule type" value="Genomic_DNA"/>
</dbReference>
<feature type="signal peptide" evidence="1">
    <location>
        <begin position="1"/>
        <end position="19"/>
    </location>
</feature>
<dbReference type="PANTHER" id="PTHR36057:SF1">
    <property type="entry name" value="LIPOPROTEIN LIPID ATTACHMENT SITE-LIKE PROTEIN, PUTATIVE (DUF1223)-RELATED"/>
    <property type="match status" value="1"/>
</dbReference>
<dbReference type="Pfam" id="PF06764">
    <property type="entry name" value="DUF1223"/>
    <property type="match status" value="1"/>
</dbReference>
<dbReference type="SUPFAM" id="SSF52833">
    <property type="entry name" value="Thioredoxin-like"/>
    <property type="match status" value="1"/>
</dbReference>
<organism evidence="2 3">
    <name type="scientific">Jannaschia seosinensis</name>
    <dbReference type="NCBI Taxonomy" id="313367"/>
    <lineage>
        <taxon>Bacteria</taxon>
        <taxon>Pseudomonadati</taxon>
        <taxon>Pseudomonadota</taxon>
        <taxon>Alphaproteobacteria</taxon>
        <taxon>Rhodobacterales</taxon>
        <taxon>Roseobacteraceae</taxon>
        <taxon>Jannaschia</taxon>
    </lineage>
</organism>
<reference evidence="2 3" key="1">
    <citation type="submission" date="2015-09" db="EMBL/GenBank/DDBJ databases">
        <authorList>
            <person name="Jackson K.R."/>
            <person name="Lunt B.L."/>
            <person name="Fisher J.N.B."/>
            <person name="Gardner A.V."/>
            <person name="Bailey M.E."/>
            <person name="Deus L.M."/>
            <person name="Earl A.S."/>
            <person name="Gibby P.D."/>
            <person name="Hartmann K.A."/>
            <person name="Liu J.E."/>
            <person name="Manci A.M."/>
            <person name="Nielsen D.A."/>
            <person name="Solomon M.B."/>
            <person name="Breakwell D.P."/>
            <person name="Burnett S.H."/>
            <person name="Grose J.H."/>
        </authorList>
    </citation>
    <scope>NUCLEOTIDE SEQUENCE [LARGE SCALE GENOMIC DNA]</scope>
    <source>
        <strain evidence="2 3">CECT 7799</strain>
    </source>
</reference>
<accession>A0A0M7BEM3</accession>
<keyword evidence="3" id="KW-1185">Reference proteome</keyword>
<dbReference type="InterPro" id="IPR036249">
    <property type="entry name" value="Thioredoxin-like_sf"/>
</dbReference>
<dbReference type="Proteomes" id="UP000049455">
    <property type="component" value="Unassembled WGS sequence"/>
</dbReference>